<dbReference type="EMBL" id="JAYGJQ010000002">
    <property type="protein sequence ID" value="MEA9356862.1"/>
    <property type="molecule type" value="Genomic_DNA"/>
</dbReference>
<accession>A0ABU5VVA3</accession>
<protein>
    <submittedName>
        <fullName evidence="1">Uncharacterized protein</fullName>
    </submittedName>
</protein>
<organism evidence="1 2">
    <name type="scientific">Bacteriovorax antarcticus</name>
    <dbReference type="NCBI Taxonomy" id="3088717"/>
    <lineage>
        <taxon>Bacteria</taxon>
        <taxon>Pseudomonadati</taxon>
        <taxon>Bdellovibrionota</taxon>
        <taxon>Bacteriovoracia</taxon>
        <taxon>Bacteriovoracales</taxon>
        <taxon>Bacteriovoracaceae</taxon>
        <taxon>Bacteriovorax</taxon>
    </lineage>
</organism>
<evidence type="ECO:0000313" key="2">
    <source>
        <dbReference type="Proteomes" id="UP001302274"/>
    </source>
</evidence>
<keyword evidence="2" id="KW-1185">Reference proteome</keyword>
<dbReference type="Proteomes" id="UP001302274">
    <property type="component" value="Unassembled WGS sequence"/>
</dbReference>
<evidence type="ECO:0000313" key="1">
    <source>
        <dbReference type="EMBL" id="MEA9356862.1"/>
    </source>
</evidence>
<proteinExistence type="predicted"/>
<reference evidence="1 2" key="1">
    <citation type="submission" date="2023-11" db="EMBL/GenBank/DDBJ databases">
        <title>A Novel Polar Bacteriovorax (B. antarcticus) Isolated from the Biocrust in Antarctica.</title>
        <authorList>
            <person name="Mun W."/>
            <person name="Choi S.Y."/>
            <person name="Mitchell R.J."/>
        </authorList>
    </citation>
    <scope>NUCLEOTIDE SEQUENCE [LARGE SCALE GENOMIC DNA]</scope>
    <source>
        <strain evidence="1 2">PP10</strain>
    </source>
</reference>
<comment type="caution">
    <text evidence="1">The sequence shown here is derived from an EMBL/GenBank/DDBJ whole genome shotgun (WGS) entry which is preliminary data.</text>
</comment>
<dbReference type="RefSeq" id="WP_323576757.1">
    <property type="nucleotide sequence ID" value="NZ_JAYGJQ010000002.1"/>
</dbReference>
<name>A0ABU5VVA3_9BACT</name>
<gene>
    <name evidence="1" type="ORF">SHI21_11625</name>
</gene>
<sequence>MMSDHQVLLGKKVEQELKNLPLQIIMKFRGWIDYVELQNNEIQIIKVIEVHKHDY</sequence>